<evidence type="ECO:0000256" key="1">
    <source>
        <dbReference type="SAM" id="SignalP"/>
    </source>
</evidence>
<feature type="signal peptide" evidence="1">
    <location>
        <begin position="1"/>
        <end position="25"/>
    </location>
</feature>
<keyword evidence="1" id="KW-0732">Signal</keyword>
<comment type="caution">
    <text evidence="2">The sequence shown here is derived from an EMBL/GenBank/DDBJ whole genome shotgun (WGS) entry which is preliminary data.</text>
</comment>
<dbReference type="AlphaFoldDB" id="A0AAV3RWU5"/>
<evidence type="ECO:0000313" key="2">
    <source>
        <dbReference type="EMBL" id="GAA0184985.1"/>
    </source>
</evidence>
<gene>
    <name evidence="2" type="ORF">LIER_32273</name>
</gene>
<evidence type="ECO:0000313" key="3">
    <source>
        <dbReference type="Proteomes" id="UP001454036"/>
    </source>
</evidence>
<dbReference type="EMBL" id="BAABME010012325">
    <property type="protein sequence ID" value="GAA0184985.1"/>
    <property type="molecule type" value="Genomic_DNA"/>
</dbReference>
<sequence length="94" mass="10272">MKKCYLILMVVLVLMATELSMFVHSREIRGTMAEKASRIGCDELQGEKIHEASLRMDQFMVASNNSSHNSGGRNSLKGMGFMLASGPSKKGPGH</sequence>
<feature type="chain" id="PRO_5043988360" evidence="1">
    <location>
        <begin position="26"/>
        <end position="94"/>
    </location>
</feature>
<organism evidence="2 3">
    <name type="scientific">Lithospermum erythrorhizon</name>
    <name type="common">Purple gromwell</name>
    <name type="synonym">Lithospermum officinale var. erythrorhizon</name>
    <dbReference type="NCBI Taxonomy" id="34254"/>
    <lineage>
        <taxon>Eukaryota</taxon>
        <taxon>Viridiplantae</taxon>
        <taxon>Streptophyta</taxon>
        <taxon>Embryophyta</taxon>
        <taxon>Tracheophyta</taxon>
        <taxon>Spermatophyta</taxon>
        <taxon>Magnoliopsida</taxon>
        <taxon>eudicotyledons</taxon>
        <taxon>Gunneridae</taxon>
        <taxon>Pentapetalae</taxon>
        <taxon>asterids</taxon>
        <taxon>lamiids</taxon>
        <taxon>Boraginales</taxon>
        <taxon>Boraginaceae</taxon>
        <taxon>Boraginoideae</taxon>
        <taxon>Lithospermeae</taxon>
        <taxon>Lithospermum</taxon>
    </lineage>
</organism>
<protein>
    <submittedName>
        <fullName evidence="2">Uncharacterized protein</fullName>
    </submittedName>
</protein>
<dbReference type="Proteomes" id="UP001454036">
    <property type="component" value="Unassembled WGS sequence"/>
</dbReference>
<keyword evidence="3" id="KW-1185">Reference proteome</keyword>
<proteinExistence type="predicted"/>
<name>A0AAV3RWU5_LITER</name>
<accession>A0AAV3RWU5</accession>
<reference evidence="2 3" key="1">
    <citation type="submission" date="2024-01" db="EMBL/GenBank/DDBJ databases">
        <title>The complete chloroplast genome sequence of Lithospermum erythrorhizon: insights into the phylogenetic relationship among Boraginaceae species and the maternal lineages of purple gromwells.</title>
        <authorList>
            <person name="Okada T."/>
            <person name="Watanabe K."/>
        </authorList>
    </citation>
    <scope>NUCLEOTIDE SEQUENCE [LARGE SCALE GENOMIC DNA]</scope>
</reference>